<sequence>MSTATEGRRYNLRTRRASDSAVNVGESIVPDSTNIPLARSASHESPAVSPGRVSPTLSGRVLADPQGRASGTTTLPLFSEVVSGRLSSGSAVPQNEVPVSAERSAGTDNGDGVLDTGGPWITVRYGRNGHRNAPENNTTNVSSTRKVNDNLSSTPMLTDEQENLVNIAISQMSDEDIARIRTRTAKVRISEDDNASSISQDTVEPKDKGKAIDPRNWGNVEIDESEMDPEIQQAILTEFNDAWDAKRINNSPPGRYSPVRRTTWVEQTNDIEAPQIGRPVAQVTSSLQPGRGTSEAITDQLEAQLGNIVNGKNRAEKGARVVETKRTRLTKPSEQIAPGSHLDRALSRASGKGKHPGYPSNDDEDLSSKSDSSTETDHGTGGRKNRHRKLNIKPDPPEKYNGTPNVQTFLKFSTEVTEYLRDANIHRSRWVFRASKYLSESAYECYLAVAADDPFIWNLKDFLIELYNHCFPITYRLEQRTKLKRFYQGSWTVRQYCMKLKELFNTVGVMDEREKIHKLWSGFTTTIQQGLWQKELHPEYSTYAEIERVAALVEVVDNVKNMHKTYSTTQNVNPRTGNYGRSNRPVQANNQPGESRASSKNLTSDSQQNGGSSRSVGPGHAYPFRDSTNHYTLQEEDSLSTSGTDNSMPGLQSVSDSSQSSGFVETDDNEMYLEAWDIHDNPAETMSSAIVERTNESPMSGDNTLPHFLSETKLSLCGNVVNSESLNHVKSEFDGWYEDETNNPCLTTCLPYDEPYIQERCSVEYRPHNQPHTWNVRRTEAWVGRSVNAQRMRRAGWIPDPSRGVWKFNYLDHGSYGYVLDPPPCAFGDVLAQTAQYYLDRSAPYPGESMEQSDEHEYVGRFCVYRTSDTHHVISDSHYYGSFEEDEFVVPSLWLECADFCVVEWYAVQRSIQLGLHRDEWPIGDYWVGEEQMGVPYLNEVRDVLELHEPYPGDHHYPSIIGPRFETSLEWDAYQLYAVRIVDNLYKDAGMQNALPG</sequence>
<dbReference type="AlphaFoldDB" id="A0A9W8P0G8"/>
<reference evidence="2 3" key="1">
    <citation type="journal article" date="2023" name="Proc. Natl. Acad. Sci. U.S.A.">
        <title>A global phylogenomic analysis of the shiitake genus Lentinula.</title>
        <authorList>
            <person name="Sierra-Patev S."/>
            <person name="Min B."/>
            <person name="Naranjo-Ortiz M."/>
            <person name="Looney B."/>
            <person name="Konkel Z."/>
            <person name="Slot J.C."/>
            <person name="Sakamoto Y."/>
            <person name="Steenwyk J.L."/>
            <person name="Rokas A."/>
            <person name="Carro J."/>
            <person name="Camarero S."/>
            <person name="Ferreira P."/>
            <person name="Molpeceres G."/>
            <person name="Ruiz-Duenas F.J."/>
            <person name="Serrano A."/>
            <person name="Henrissat B."/>
            <person name="Drula E."/>
            <person name="Hughes K.W."/>
            <person name="Mata J.L."/>
            <person name="Ishikawa N.K."/>
            <person name="Vargas-Isla R."/>
            <person name="Ushijima S."/>
            <person name="Smith C.A."/>
            <person name="Donoghue J."/>
            <person name="Ahrendt S."/>
            <person name="Andreopoulos W."/>
            <person name="He G."/>
            <person name="LaButti K."/>
            <person name="Lipzen A."/>
            <person name="Ng V."/>
            <person name="Riley R."/>
            <person name="Sandor L."/>
            <person name="Barry K."/>
            <person name="Martinez A.T."/>
            <person name="Xiao Y."/>
            <person name="Gibbons J.G."/>
            <person name="Terashima K."/>
            <person name="Grigoriev I.V."/>
            <person name="Hibbett D."/>
        </authorList>
    </citation>
    <scope>NUCLEOTIDE SEQUENCE [LARGE SCALE GENOMIC DNA]</scope>
    <source>
        <strain evidence="2 3">TFB7810</strain>
    </source>
</reference>
<feature type="compositionally biased region" description="Polar residues" evidence="1">
    <location>
        <begin position="134"/>
        <end position="147"/>
    </location>
</feature>
<dbReference type="EMBL" id="JANVFU010000007">
    <property type="protein sequence ID" value="KAJ3744412.1"/>
    <property type="molecule type" value="Genomic_DNA"/>
</dbReference>
<organism evidence="2 3">
    <name type="scientific">Lentinula detonsa</name>
    <dbReference type="NCBI Taxonomy" id="2804962"/>
    <lineage>
        <taxon>Eukaryota</taxon>
        <taxon>Fungi</taxon>
        <taxon>Dikarya</taxon>
        <taxon>Basidiomycota</taxon>
        <taxon>Agaricomycotina</taxon>
        <taxon>Agaricomycetes</taxon>
        <taxon>Agaricomycetidae</taxon>
        <taxon>Agaricales</taxon>
        <taxon>Marasmiineae</taxon>
        <taxon>Omphalotaceae</taxon>
        <taxon>Lentinula</taxon>
    </lineage>
</organism>
<feature type="region of interest" description="Disordered" evidence="1">
    <location>
        <begin position="1"/>
        <end position="147"/>
    </location>
</feature>
<proteinExistence type="predicted"/>
<evidence type="ECO:0000313" key="2">
    <source>
        <dbReference type="EMBL" id="KAJ3744412.1"/>
    </source>
</evidence>
<feature type="compositionally biased region" description="Basic and acidic residues" evidence="1">
    <location>
        <begin position="316"/>
        <end position="326"/>
    </location>
</feature>
<feature type="compositionally biased region" description="Basic and acidic residues" evidence="1">
    <location>
        <begin position="203"/>
        <end position="213"/>
    </location>
</feature>
<feature type="compositionally biased region" description="Basic residues" evidence="1">
    <location>
        <begin position="381"/>
        <end position="391"/>
    </location>
</feature>
<evidence type="ECO:0000313" key="3">
    <source>
        <dbReference type="Proteomes" id="UP001142393"/>
    </source>
</evidence>
<comment type="caution">
    <text evidence="2">The sequence shown here is derived from an EMBL/GenBank/DDBJ whole genome shotgun (WGS) entry which is preliminary data.</text>
</comment>
<evidence type="ECO:0000256" key="1">
    <source>
        <dbReference type="SAM" id="MobiDB-lite"/>
    </source>
</evidence>
<feature type="region of interest" description="Disordered" evidence="1">
    <location>
        <begin position="316"/>
        <end position="404"/>
    </location>
</feature>
<gene>
    <name evidence="2" type="ORF">DFH05DRAFT_1617198</name>
</gene>
<feature type="compositionally biased region" description="Low complexity" evidence="1">
    <location>
        <begin position="652"/>
        <end position="661"/>
    </location>
</feature>
<evidence type="ECO:0008006" key="4">
    <source>
        <dbReference type="Google" id="ProtNLM"/>
    </source>
</evidence>
<keyword evidence="3" id="KW-1185">Reference proteome</keyword>
<feature type="compositionally biased region" description="Polar residues" evidence="1">
    <location>
        <begin position="639"/>
        <end position="650"/>
    </location>
</feature>
<name>A0A9W8P0G8_9AGAR</name>
<protein>
    <recommendedName>
        <fullName evidence="4">Retrotransposon gag domain-containing protein</fullName>
    </recommendedName>
</protein>
<feature type="region of interest" description="Disordered" evidence="1">
    <location>
        <begin position="565"/>
        <end position="664"/>
    </location>
</feature>
<feature type="region of interest" description="Disordered" evidence="1">
    <location>
        <begin position="191"/>
        <end position="216"/>
    </location>
</feature>
<dbReference type="Proteomes" id="UP001142393">
    <property type="component" value="Unassembled WGS sequence"/>
</dbReference>
<feature type="compositionally biased region" description="Polar residues" evidence="1">
    <location>
        <begin position="565"/>
        <end position="615"/>
    </location>
</feature>
<accession>A0A9W8P0G8</accession>